<dbReference type="RefSeq" id="WP_164578543.1">
    <property type="nucleotide sequence ID" value="NZ_WUEZ01000039.1"/>
</dbReference>
<dbReference type="Proteomes" id="UP000471560">
    <property type="component" value="Unassembled WGS sequence"/>
</dbReference>
<evidence type="ECO:0000313" key="3">
    <source>
        <dbReference type="Proteomes" id="UP000471560"/>
    </source>
</evidence>
<gene>
    <name evidence="2" type="ORF">GR204_27720</name>
</gene>
<name>A0A6P0BDY3_RHILE</name>
<proteinExistence type="predicted"/>
<dbReference type="InterPro" id="IPR004843">
    <property type="entry name" value="Calcineurin-like_PHP"/>
</dbReference>
<accession>A0A6P0BDY3</accession>
<dbReference type="Gene3D" id="3.60.21.10">
    <property type="match status" value="1"/>
</dbReference>
<protein>
    <submittedName>
        <fullName evidence="2">Phosphatase</fullName>
    </submittedName>
</protein>
<sequence length="263" mass="29979">MKIWTFSDLHLAFSDLDYEVETPDADVCVVAGDILSPPLSSLRWLQERIGRKMPTVFVAGNHEYYGEVYLQALAQVKAERSRFPNIHLLENEEIRIDGVRFLGATLWTDFDLYGTPGESLKIAGAFMNDYRTIMYRLSPVERLKPEHTLAFHKESRIWLEATLGAPFSGQTVVVTHTCPHRLSIHPQHAGDNLNPAFTSDLSEVIERFQPAAWIHGHAHASFDYVVPGTATRVVCNPRGYVRQTNLSYQVENMMFERYKVIEV</sequence>
<dbReference type="EMBL" id="WUEZ01000039">
    <property type="protein sequence ID" value="NEI37708.1"/>
    <property type="molecule type" value="Genomic_DNA"/>
</dbReference>
<dbReference type="Pfam" id="PF00149">
    <property type="entry name" value="Metallophos"/>
    <property type="match status" value="1"/>
</dbReference>
<comment type="caution">
    <text evidence="2">The sequence shown here is derived from an EMBL/GenBank/DDBJ whole genome shotgun (WGS) entry which is preliminary data.</text>
</comment>
<dbReference type="PANTHER" id="PTHR37844">
    <property type="entry name" value="SER/THR PROTEIN PHOSPHATASE SUPERFAMILY (AFU_ORTHOLOGUE AFUA_1G14840)"/>
    <property type="match status" value="1"/>
</dbReference>
<dbReference type="PANTHER" id="PTHR37844:SF2">
    <property type="entry name" value="SER_THR PROTEIN PHOSPHATASE SUPERFAMILY (AFU_ORTHOLOGUE AFUA_1G14840)"/>
    <property type="match status" value="1"/>
</dbReference>
<feature type="domain" description="Calcineurin-like phosphoesterase" evidence="1">
    <location>
        <begin position="1"/>
        <end position="220"/>
    </location>
</feature>
<organism evidence="2 3">
    <name type="scientific">Rhizobium leguminosarum</name>
    <dbReference type="NCBI Taxonomy" id="384"/>
    <lineage>
        <taxon>Bacteria</taxon>
        <taxon>Pseudomonadati</taxon>
        <taxon>Pseudomonadota</taxon>
        <taxon>Alphaproteobacteria</taxon>
        <taxon>Hyphomicrobiales</taxon>
        <taxon>Rhizobiaceae</taxon>
        <taxon>Rhizobium/Agrobacterium group</taxon>
        <taxon>Rhizobium</taxon>
    </lineage>
</organism>
<dbReference type="SUPFAM" id="SSF56300">
    <property type="entry name" value="Metallo-dependent phosphatases"/>
    <property type="match status" value="1"/>
</dbReference>
<dbReference type="GO" id="GO:0016787">
    <property type="term" value="F:hydrolase activity"/>
    <property type="evidence" value="ECO:0007669"/>
    <property type="project" value="InterPro"/>
</dbReference>
<evidence type="ECO:0000259" key="1">
    <source>
        <dbReference type="Pfam" id="PF00149"/>
    </source>
</evidence>
<dbReference type="InterPro" id="IPR029052">
    <property type="entry name" value="Metallo-depent_PP-like"/>
</dbReference>
<dbReference type="AlphaFoldDB" id="A0A6P0BDY3"/>
<evidence type="ECO:0000313" key="2">
    <source>
        <dbReference type="EMBL" id="NEI37708.1"/>
    </source>
</evidence>
<reference evidence="2 3" key="1">
    <citation type="submission" date="2019-12" db="EMBL/GenBank/DDBJ databases">
        <title>Rhizobium genotypes associated with high levels of biological nitrogen fixation by grain legumes in a temperate-maritime cropping system.</title>
        <authorList>
            <person name="Maluk M."/>
            <person name="Francesc Ferrando Molina F."/>
            <person name="Lopez Del Egido L."/>
            <person name="Lafos M."/>
            <person name="Langarica-Fuentes A."/>
            <person name="Gebre Yohannes G."/>
            <person name="Young M.W."/>
            <person name="Martin P."/>
            <person name="Gantlett R."/>
            <person name="Kenicer G."/>
            <person name="Hawes C."/>
            <person name="Begg G.S."/>
            <person name="Quilliam R.S."/>
            <person name="Squire G.R."/>
            <person name="Poole P.S."/>
            <person name="Young P.W."/>
            <person name="Iannetta P.M."/>
            <person name="James E.K."/>
        </authorList>
    </citation>
    <scope>NUCLEOTIDE SEQUENCE [LARGE SCALE GENOMIC DNA]</scope>
    <source>
        <strain evidence="2 3">JHI1096</strain>
    </source>
</reference>